<feature type="transmembrane region" description="Helical" evidence="6">
    <location>
        <begin position="78"/>
        <end position="98"/>
    </location>
</feature>
<evidence type="ECO:0000256" key="2">
    <source>
        <dbReference type="ARBA" id="ARBA00009142"/>
    </source>
</evidence>
<proteinExistence type="inferred from homology"/>
<evidence type="ECO:0000313" key="7">
    <source>
        <dbReference type="EMBL" id="EZJ82639.1"/>
    </source>
</evidence>
<dbReference type="PANTHER" id="PTHR43701:SF2">
    <property type="entry name" value="MEMBRANE TRANSPORTER PROTEIN YJNA-RELATED"/>
    <property type="match status" value="1"/>
</dbReference>
<keyword evidence="6" id="KW-0997">Cell inner membrane</keyword>
<reference evidence="7 8" key="1">
    <citation type="submission" date="2014-03" db="EMBL/GenBank/DDBJ databases">
        <title>Genetic Variability of E. coli after antibiotic treatment.</title>
        <authorList>
            <person name="Silbergeld E."/>
            <person name="Coles C."/>
            <person name="Seidman J.C."/>
            <person name="You Y."/>
            <person name="George J."/>
            <person name="Nadendla S."/>
            <person name="Huot H."/>
            <person name="Daugherty S.C."/>
            <person name="Nagaraj S."/>
            <person name="Ott S."/>
            <person name="Klega K."/>
            <person name="Rasko D."/>
        </authorList>
    </citation>
    <scope>NUCLEOTIDE SEQUENCE [LARGE SCALE GENOMIC DNA]</scope>
    <source>
        <strain evidence="7 8">1-250-04_S3_C1</strain>
    </source>
</reference>
<comment type="similarity">
    <text evidence="2 6">Belongs to the 4-toluene sulfonate uptake permease (TSUP) (TC 2.A.102) family.</text>
</comment>
<name>A0AAN4NQ80_ECOLX</name>
<evidence type="ECO:0000256" key="1">
    <source>
        <dbReference type="ARBA" id="ARBA00004141"/>
    </source>
</evidence>
<evidence type="ECO:0000256" key="4">
    <source>
        <dbReference type="ARBA" id="ARBA00022989"/>
    </source>
</evidence>
<sequence>MSSESKRNGKGFLSGTLIGALGGLIGLGGAEFRLPVLMGSFKMPTLEAVIFNKAMSLTVVAVALIFRTKSIAVDQLFAHLDIVINLLAGSLIGAWWAAGRAIKMSRIWLDRTILLLLVILSFVMFSEALMPLHDSSAGLFQPGIATIIAGVIAGVIAGFFIGNVAALLGVAGGELLIPTIVILFGADIKLAGSLSLMISLPTMIVGFSRYTNADAFQILRKEKKLFVWMVIGSVIGAAIGGLMLGMFPVRVLMTLLGAVLLISAIKTFKHTRQR</sequence>
<dbReference type="Pfam" id="PF01925">
    <property type="entry name" value="TauE"/>
    <property type="match status" value="2"/>
</dbReference>
<accession>A0AAN4NQ80</accession>
<keyword evidence="3 6" id="KW-0812">Transmembrane</keyword>
<comment type="caution">
    <text evidence="7">The sequence shown here is derived from an EMBL/GenBank/DDBJ whole genome shotgun (WGS) entry which is preliminary data.</text>
</comment>
<gene>
    <name evidence="7" type="ORF">AC00_3980</name>
</gene>
<evidence type="ECO:0000313" key="8">
    <source>
        <dbReference type="Proteomes" id="UP000024043"/>
    </source>
</evidence>
<dbReference type="EMBL" id="JJLU01000112">
    <property type="protein sequence ID" value="EZJ82639.1"/>
    <property type="molecule type" value="Genomic_DNA"/>
</dbReference>
<dbReference type="AlphaFoldDB" id="A0AAN4NQ80"/>
<dbReference type="Proteomes" id="UP000024043">
    <property type="component" value="Unassembled WGS sequence"/>
</dbReference>
<evidence type="ECO:0000256" key="5">
    <source>
        <dbReference type="ARBA" id="ARBA00023136"/>
    </source>
</evidence>
<keyword evidence="4 6" id="KW-1133">Transmembrane helix</keyword>
<dbReference type="PANTHER" id="PTHR43701">
    <property type="entry name" value="MEMBRANE TRANSPORTER PROTEIN MJ0441-RELATED"/>
    <property type="match status" value="1"/>
</dbReference>
<keyword evidence="6" id="KW-1003">Cell membrane</keyword>
<feature type="transmembrane region" description="Helical" evidence="6">
    <location>
        <begin position="50"/>
        <end position="66"/>
    </location>
</feature>
<feature type="transmembrane region" description="Helical" evidence="6">
    <location>
        <begin position="225"/>
        <end position="245"/>
    </location>
</feature>
<feature type="transmembrane region" description="Helical" evidence="6">
    <location>
        <begin position="113"/>
        <end position="132"/>
    </location>
</feature>
<dbReference type="RefSeq" id="WP_032288327.1">
    <property type="nucleotide sequence ID" value="NZ_JJLU01000112.1"/>
</dbReference>
<organism evidence="7 8">
    <name type="scientific">Escherichia coli 1-250-04_S3_C1</name>
    <dbReference type="NCBI Taxonomy" id="1444135"/>
    <lineage>
        <taxon>Bacteria</taxon>
        <taxon>Pseudomonadati</taxon>
        <taxon>Pseudomonadota</taxon>
        <taxon>Gammaproteobacteria</taxon>
        <taxon>Enterobacterales</taxon>
        <taxon>Enterobacteriaceae</taxon>
        <taxon>Escherichia</taxon>
    </lineage>
</organism>
<evidence type="ECO:0000256" key="3">
    <source>
        <dbReference type="ARBA" id="ARBA00022692"/>
    </source>
</evidence>
<dbReference type="InterPro" id="IPR051598">
    <property type="entry name" value="TSUP/Inactive_protease-like"/>
</dbReference>
<feature type="transmembrane region" description="Helical" evidence="6">
    <location>
        <begin position="251"/>
        <end position="268"/>
    </location>
</feature>
<dbReference type="InterPro" id="IPR002781">
    <property type="entry name" value="TM_pro_TauE-like"/>
</dbReference>
<feature type="transmembrane region" description="Helical" evidence="6">
    <location>
        <begin position="144"/>
        <end position="169"/>
    </location>
</feature>
<evidence type="ECO:0000256" key="6">
    <source>
        <dbReference type="RuleBase" id="RU363041"/>
    </source>
</evidence>
<keyword evidence="5 6" id="KW-0472">Membrane</keyword>
<comment type="subcellular location">
    <subcellularLocation>
        <location evidence="6">Cell inner membrane</location>
        <topology evidence="6">Multi-pass membrane protein</topology>
    </subcellularLocation>
    <subcellularLocation>
        <location evidence="1">Membrane</location>
        <topology evidence="1">Multi-pass membrane protein</topology>
    </subcellularLocation>
</comment>
<dbReference type="GO" id="GO:0005886">
    <property type="term" value="C:plasma membrane"/>
    <property type="evidence" value="ECO:0007669"/>
    <property type="project" value="UniProtKB-SubCell"/>
</dbReference>
<feature type="transmembrane region" description="Helical" evidence="6">
    <location>
        <begin position="12"/>
        <end position="30"/>
    </location>
</feature>
<protein>
    <recommendedName>
        <fullName evidence="6">Probable membrane transporter protein</fullName>
    </recommendedName>
</protein>
<feature type="transmembrane region" description="Helical" evidence="6">
    <location>
        <begin position="175"/>
        <end position="204"/>
    </location>
</feature>